<evidence type="ECO:0000313" key="1">
    <source>
        <dbReference type="EMBL" id="QTA91530.1"/>
    </source>
</evidence>
<organism evidence="1 2">
    <name type="scientific">Desulfonema magnum</name>
    <dbReference type="NCBI Taxonomy" id="45655"/>
    <lineage>
        <taxon>Bacteria</taxon>
        <taxon>Pseudomonadati</taxon>
        <taxon>Thermodesulfobacteriota</taxon>
        <taxon>Desulfobacteria</taxon>
        <taxon>Desulfobacterales</taxon>
        <taxon>Desulfococcaceae</taxon>
        <taxon>Desulfonema</taxon>
    </lineage>
</organism>
<evidence type="ECO:0000313" key="2">
    <source>
        <dbReference type="Proteomes" id="UP000663722"/>
    </source>
</evidence>
<protein>
    <submittedName>
        <fullName evidence="1">Uncharacterized protein</fullName>
    </submittedName>
</protein>
<proteinExistence type="predicted"/>
<dbReference type="Proteomes" id="UP000663722">
    <property type="component" value="Chromosome"/>
</dbReference>
<gene>
    <name evidence="1" type="ORF">dnm_075990</name>
</gene>
<reference evidence="1" key="1">
    <citation type="journal article" date="2021" name="Microb. Physiol.">
        <title>Proteogenomic Insights into the Physiology of Marine, Sulfate-Reducing, Filamentous Desulfonema limicola and Desulfonema magnum.</title>
        <authorList>
            <person name="Schnaars V."/>
            <person name="Wohlbrand L."/>
            <person name="Scheve S."/>
            <person name="Hinrichs C."/>
            <person name="Reinhardt R."/>
            <person name="Rabus R."/>
        </authorList>
    </citation>
    <scope>NUCLEOTIDE SEQUENCE</scope>
    <source>
        <strain evidence="1">4be13</strain>
    </source>
</reference>
<sequence>MGEKGGFCSFGLSSGQNPLLSLKGGIFDLPDMFNMDLADTDILRF</sequence>
<dbReference type="AlphaFoldDB" id="A0A975GS02"/>
<dbReference type="KEGG" id="dmm:dnm_075990"/>
<dbReference type="EMBL" id="CP061800">
    <property type="protein sequence ID" value="QTA91530.1"/>
    <property type="molecule type" value="Genomic_DNA"/>
</dbReference>
<accession>A0A975GS02</accession>
<name>A0A975GS02_9BACT</name>
<keyword evidence="2" id="KW-1185">Reference proteome</keyword>